<feature type="region of interest" description="Disordered" evidence="1">
    <location>
        <begin position="23"/>
        <end position="52"/>
    </location>
</feature>
<dbReference type="PROSITE" id="PS51257">
    <property type="entry name" value="PROKAR_LIPOPROTEIN"/>
    <property type="match status" value="1"/>
</dbReference>
<keyword evidence="2" id="KW-0732">Signal</keyword>
<organism evidence="3">
    <name type="scientific">uncultured Anaerotruncus sp</name>
    <dbReference type="NCBI Taxonomy" id="905011"/>
    <lineage>
        <taxon>Bacteria</taxon>
        <taxon>Bacillati</taxon>
        <taxon>Bacillota</taxon>
        <taxon>Clostridia</taxon>
        <taxon>Eubacteriales</taxon>
        <taxon>Oscillospiraceae</taxon>
        <taxon>Anaerotruncus</taxon>
        <taxon>environmental samples</taxon>
    </lineage>
</organism>
<dbReference type="EMBL" id="CACRSL010000003">
    <property type="protein sequence ID" value="VYT08443.1"/>
    <property type="molecule type" value="Genomic_DNA"/>
</dbReference>
<sequence length="233" mass="25363">MNRLVASFAALLLAASVFGGCTPKETPPQGEPSGSSSQVEENNSSQEDSSSRRLTVADAALYRGEVRGLDENGFYLVQVPGRDYGDGIVRFSIGEGTKFSFDRETLEEGQYLEVYYSDVQETYPPQTEAIAVNRLPDAAMSVFNGEVVEVTEKEDGTTDLLMKRIGGEGTDEILFHIGESTQVYTNEIQVGSQLSILFNGAVTLSLPGQASAWEVAPYTVEKSEDYTQWIGSK</sequence>
<feature type="compositionally biased region" description="Low complexity" evidence="1">
    <location>
        <begin position="31"/>
        <end position="48"/>
    </location>
</feature>
<evidence type="ECO:0000256" key="2">
    <source>
        <dbReference type="SAM" id="SignalP"/>
    </source>
</evidence>
<evidence type="ECO:0000256" key="1">
    <source>
        <dbReference type="SAM" id="MobiDB-lite"/>
    </source>
</evidence>
<feature type="chain" id="PRO_5039058254" description="DUF3221 domain-containing protein" evidence="2">
    <location>
        <begin position="20"/>
        <end position="233"/>
    </location>
</feature>
<protein>
    <recommendedName>
        <fullName evidence="4">DUF3221 domain-containing protein</fullName>
    </recommendedName>
</protein>
<feature type="signal peptide" evidence="2">
    <location>
        <begin position="1"/>
        <end position="19"/>
    </location>
</feature>
<dbReference type="AlphaFoldDB" id="A0A6N2TV17"/>
<evidence type="ECO:0008006" key="4">
    <source>
        <dbReference type="Google" id="ProtNLM"/>
    </source>
</evidence>
<name>A0A6N2TV17_9FIRM</name>
<reference evidence="3" key="1">
    <citation type="submission" date="2019-11" db="EMBL/GenBank/DDBJ databases">
        <authorList>
            <person name="Feng L."/>
        </authorList>
    </citation>
    <scope>NUCLEOTIDE SEQUENCE</scope>
    <source>
        <strain evidence="3">AundefinedLFYP135</strain>
    </source>
</reference>
<gene>
    <name evidence="3" type="ORF">AULFYP135_01576</name>
</gene>
<proteinExistence type="predicted"/>
<evidence type="ECO:0000313" key="3">
    <source>
        <dbReference type="EMBL" id="VYT08443.1"/>
    </source>
</evidence>
<accession>A0A6N2TV17</accession>